<dbReference type="InterPro" id="IPR038511">
    <property type="entry name" value="TAP42/TAP46-like_sf"/>
</dbReference>
<dbReference type="FunFam" id="1.25.40.540:FF:000006">
    <property type="entry name" value="Predicted protein"/>
    <property type="match status" value="1"/>
</dbReference>
<proteinExistence type="predicted"/>
<evidence type="ECO:0000313" key="4">
    <source>
        <dbReference type="Proteomes" id="UP000192257"/>
    </source>
</evidence>
<dbReference type="EMBL" id="NBCO01000033">
    <property type="protein sequence ID" value="ORC85757.1"/>
    <property type="molecule type" value="Genomic_DNA"/>
</dbReference>
<dbReference type="PANTHER" id="PTHR10933:SF9">
    <property type="entry name" value="IMMUNOGLOBULIN-BINDING PROTEIN 1"/>
    <property type="match status" value="1"/>
</dbReference>
<dbReference type="GO" id="GO:0051721">
    <property type="term" value="F:protein phosphatase 2A binding"/>
    <property type="evidence" value="ECO:0007669"/>
    <property type="project" value="TreeGrafter"/>
</dbReference>
<keyword evidence="4" id="KW-1185">Reference proteome</keyword>
<feature type="compositionally biased region" description="Basic and acidic residues" evidence="2">
    <location>
        <begin position="341"/>
        <end position="380"/>
    </location>
</feature>
<dbReference type="Proteomes" id="UP000192257">
    <property type="component" value="Unassembled WGS sequence"/>
</dbReference>
<feature type="region of interest" description="Disordered" evidence="2">
    <location>
        <begin position="341"/>
        <end position="391"/>
    </location>
</feature>
<name>A0A1X0NM51_9TRYP</name>
<dbReference type="GO" id="GO:0009966">
    <property type="term" value="P:regulation of signal transduction"/>
    <property type="evidence" value="ECO:0007669"/>
    <property type="project" value="InterPro"/>
</dbReference>
<evidence type="ECO:0000256" key="2">
    <source>
        <dbReference type="SAM" id="MobiDB-lite"/>
    </source>
</evidence>
<dbReference type="GeneID" id="39988750"/>
<dbReference type="Pfam" id="PF04177">
    <property type="entry name" value="TAP42"/>
    <property type="match status" value="1"/>
</dbReference>
<accession>A0A1X0NM51</accession>
<evidence type="ECO:0000256" key="1">
    <source>
        <dbReference type="SAM" id="Coils"/>
    </source>
</evidence>
<evidence type="ECO:0000313" key="3">
    <source>
        <dbReference type="EMBL" id="ORC85757.1"/>
    </source>
</evidence>
<keyword evidence="1" id="KW-0175">Coiled coil</keyword>
<organism evidence="3 4">
    <name type="scientific">Trypanosoma theileri</name>
    <dbReference type="NCBI Taxonomy" id="67003"/>
    <lineage>
        <taxon>Eukaryota</taxon>
        <taxon>Discoba</taxon>
        <taxon>Euglenozoa</taxon>
        <taxon>Kinetoplastea</taxon>
        <taxon>Metakinetoplastina</taxon>
        <taxon>Trypanosomatida</taxon>
        <taxon>Trypanosomatidae</taxon>
        <taxon>Trypanosoma</taxon>
    </lineage>
</organism>
<dbReference type="Gene3D" id="1.25.40.540">
    <property type="entry name" value="TAP42-like family"/>
    <property type="match status" value="1"/>
</dbReference>
<comment type="caution">
    <text evidence="3">The sequence shown here is derived from an EMBL/GenBank/DDBJ whole genome shotgun (WGS) entry which is preliminary data.</text>
</comment>
<dbReference type="InterPro" id="IPR007304">
    <property type="entry name" value="TAP46-like"/>
</dbReference>
<dbReference type="GO" id="GO:0005829">
    <property type="term" value="C:cytosol"/>
    <property type="evidence" value="ECO:0007669"/>
    <property type="project" value="TreeGrafter"/>
</dbReference>
<dbReference type="OrthoDB" id="10261753at2759"/>
<dbReference type="AlphaFoldDB" id="A0A1X0NM51"/>
<feature type="coiled-coil region" evidence="1">
    <location>
        <begin position="156"/>
        <end position="183"/>
    </location>
</feature>
<dbReference type="STRING" id="67003.A0A1X0NM51"/>
<dbReference type="PANTHER" id="PTHR10933">
    <property type="entry name" value="IMMUNOGLOBULIN-BINDING PROTEIN 1"/>
    <property type="match status" value="1"/>
</dbReference>
<dbReference type="RefSeq" id="XP_028879823.1">
    <property type="nucleotide sequence ID" value="XM_029028970.1"/>
</dbReference>
<gene>
    <name evidence="3" type="ORF">TM35_000332140</name>
</gene>
<evidence type="ECO:0008006" key="5">
    <source>
        <dbReference type="Google" id="ProtNLM"/>
    </source>
</evidence>
<dbReference type="VEuPathDB" id="TriTrypDB:TM35_000332140"/>
<protein>
    <recommendedName>
        <fullName evidence="5">TAP42-like protein</fullName>
    </recommendedName>
</protein>
<reference evidence="3 4" key="1">
    <citation type="submission" date="2017-03" db="EMBL/GenBank/DDBJ databases">
        <title>An alternative strategy for trypanosome survival in the mammalian bloodstream revealed through genome and transcriptome analysis of the ubiquitous bovine parasite Trypanosoma (Megatrypanum) theileri.</title>
        <authorList>
            <person name="Kelly S."/>
            <person name="Ivens A."/>
            <person name="Mott A."/>
            <person name="O'Neill E."/>
            <person name="Emms D."/>
            <person name="Macleod O."/>
            <person name="Voorheis P."/>
            <person name="Matthews J."/>
            <person name="Matthews K."/>
            <person name="Carrington M."/>
        </authorList>
    </citation>
    <scope>NUCLEOTIDE SEQUENCE [LARGE SCALE GENOMIC DNA]</scope>
    <source>
        <strain evidence="3">Edinburgh</strain>
    </source>
</reference>
<dbReference type="GO" id="GO:0035303">
    <property type="term" value="P:regulation of dephosphorylation"/>
    <property type="evidence" value="ECO:0007669"/>
    <property type="project" value="TreeGrafter"/>
</dbReference>
<sequence length="391" mass="44771">MSSSSGSGSNTTVKGHFTELVRQYKEKILNGNTSSEMDAAARNLIPQFEQLWHQMAVLGVFSPNEELDDLSTTSLELLWTPYIIADLYQRVQGQLPTPSMTSQTNTSSSGITREEALACSHSWYDLFFKWALDYELVDERTLETYRKYDGDNRTQRIELSRKCRELEQEMHRSEDQVQYLQAKRKRMQALMSEDGEDMENTGGDEEEVLRNRALARLRWSIYEACHQLQLSSRELEMLQSLSPEKREAVAKAHQDTIEAVQRGEKSLGRQTYTILPGGLIAVGGPVPTAKLNSIAMSAIANQQAFRQQVVDELMMERNKPTMTLQEFADMEMADVQRRMDMEAEAKRQQEEEDERLGPDGIEERQRQRDVRMANWKDDHAPNGLTAKGNYA</sequence>